<evidence type="ECO:0000256" key="2">
    <source>
        <dbReference type="ARBA" id="ARBA00022692"/>
    </source>
</evidence>
<evidence type="ECO:0000313" key="6">
    <source>
        <dbReference type="EMBL" id="AKO51869.1"/>
    </source>
</evidence>
<feature type="transmembrane region" description="Helical" evidence="5">
    <location>
        <begin position="99"/>
        <end position="122"/>
    </location>
</feature>
<dbReference type="EMBL" id="CP011494">
    <property type="protein sequence ID" value="AKO51869.1"/>
    <property type="molecule type" value="Genomic_DNA"/>
</dbReference>
<dbReference type="Proteomes" id="UP000036406">
    <property type="component" value="Chromosome"/>
</dbReference>
<dbReference type="SUPFAM" id="SSF81324">
    <property type="entry name" value="Voltage-gated potassium channels"/>
    <property type="match status" value="1"/>
</dbReference>
<gene>
    <name evidence="6" type="ORF">ABA45_05080</name>
</gene>
<dbReference type="KEGG" id="mpq:ABA45_05080"/>
<dbReference type="RefSeq" id="WP_048384574.1">
    <property type="nucleotide sequence ID" value="NZ_CP011494.1"/>
</dbReference>
<protein>
    <recommendedName>
        <fullName evidence="8">Preprotein translocase subunit SecA</fullName>
    </recommendedName>
</protein>
<keyword evidence="3 5" id="KW-1133">Transmembrane helix</keyword>
<evidence type="ECO:0000313" key="7">
    <source>
        <dbReference type="Proteomes" id="UP000036406"/>
    </source>
</evidence>
<keyword evidence="4 5" id="KW-0472">Membrane</keyword>
<keyword evidence="2 5" id="KW-0812">Transmembrane</keyword>
<dbReference type="AlphaFoldDB" id="A0A0H4HYX3"/>
<name>A0A0H4HYX3_9GAMM</name>
<evidence type="ECO:0000256" key="3">
    <source>
        <dbReference type="ARBA" id="ARBA00022989"/>
    </source>
</evidence>
<dbReference type="InterPro" id="IPR027359">
    <property type="entry name" value="Volt_channel_dom_sf"/>
</dbReference>
<feature type="transmembrane region" description="Helical" evidence="5">
    <location>
        <begin position="68"/>
        <end position="87"/>
    </location>
</feature>
<reference evidence="6 7" key="1">
    <citation type="submission" date="2015-05" db="EMBL/GenBank/DDBJ databases">
        <title>Complete genome of Marinobacter psychrophilus strain 20041T isolated from sea-ice of the Canadian Basin.</title>
        <authorList>
            <person name="Song L."/>
            <person name="Ren L."/>
            <person name="Yu Y."/>
            <person name="Wang X."/>
        </authorList>
    </citation>
    <scope>NUCLEOTIDE SEQUENCE [LARGE SCALE GENOMIC DNA]</scope>
    <source>
        <strain evidence="6 7">20041</strain>
    </source>
</reference>
<keyword evidence="7" id="KW-1185">Reference proteome</keyword>
<dbReference type="PATRIC" id="fig|330734.3.peg.1076"/>
<organism evidence="6 7">
    <name type="scientific">Marinobacter psychrophilus</name>
    <dbReference type="NCBI Taxonomy" id="330734"/>
    <lineage>
        <taxon>Bacteria</taxon>
        <taxon>Pseudomonadati</taxon>
        <taxon>Pseudomonadota</taxon>
        <taxon>Gammaproteobacteria</taxon>
        <taxon>Pseudomonadales</taxon>
        <taxon>Marinobacteraceae</taxon>
        <taxon>Marinobacter</taxon>
    </lineage>
</organism>
<dbReference type="STRING" id="330734.ABA45_05080"/>
<comment type="subcellular location">
    <subcellularLocation>
        <location evidence="1">Membrane</location>
        <topology evidence="1">Multi-pass membrane protein</topology>
    </subcellularLocation>
</comment>
<evidence type="ECO:0008006" key="8">
    <source>
        <dbReference type="Google" id="ProtNLM"/>
    </source>
</evidence>
<sequence>MSNINRQKLRSSREFIWFLLDFLMLGLLMVNMAFIIWDSIYSFVAIQNTLKEILPALQAAYQPIHENFIFYDLVFVAVFLAEFFVRWGHAAKTREYGRWYFYPFIHWYDLVGCIPIGGFRILRLLRVISIVHRLHRYGIIDITQYRAYQFVNFYYEAFMEEISDRIVLKVISGIQSEAGRGSPLVSQIQQQVLYPRRQMISNWLSARVAKAAAESYVPNRGALRNYLEARVDHALQQNIELSRLKLLPVVGGTIARTLEDSVGDIVANIVHQILEDLASSANHAFIDDLVAAVLPNSQSAHKEQQANQALIEMIQEILEAVKTQVKVKRWRENLP</sequence>
<evidence type="ECO:0000256" key="4">
    <source>
        <dbReference type="ARBA" id="ARBA00023136"/>
    </source>
</evidence>
<evidence type="ECO:0000256" key="5">
    <source>
        <dbReference type="SAM" id="Phobius"/>
    </source>
</evidence>
<dbReference type="Gene3D" id="1.20.120.350">
    <property type="entry name" value="Voltage-gated potassium channels. Chain C"/>
    <property type="match status" value="1"/>
</dbReference>
<accession>A0A0H4HYX3</accession>
<dbReference type="GO" id="GO:0016020">
    <property type="term" value="C:membrane"/>
    <property type="evidence" value="ECO:0007669"/>
    <property type="project" value="UniProtKB-SubCell"/>
</dbReference>
<evidence type="ECO:0000256" key="1">
    <source>
        <dbReference type="ARBA" id="ARBA00004141"/>
    </source>
</evidence>
<feature type="transmembrane region" description="Helical" evidence="5">
    <location>
        <begin position="15"/>
        <end position="37"/>
    </location>
</feature>
<proteinExistence type="predicted"/>